<name>A0A3B4CSN1_PYGNA</name>
<comment type="caution">
    <text evidence="3">Lacks conserved residue(s) required for the propagation of feature annotation.</text>
</comment>
<dbReference type="FunFam" id="2.60.120.290:FF:000013">
    <property type="entry name" value="Membrane frizzled-related protein"/>
    <property type="match status" value="1"/>
</dbReference>
<dbReference type="Proteomes" id="UP001501920">
    <property type="component" value="Chromosome 10"/>
</dbReference>
<dbReference type="InterPro" id="IPR042235">
    <property type="entry name" value="ZP-C_dom"/>
</dbReference>
<evidence type="ECO:0000256" key="2">
    <source>
        <dbReference type="ARBA" id="ARBA00023157"/>
    </source>
</evidence>
<evidence type="ECO:0000259" key="5">
    <source>
        <dbReference type="PROSITE" id="PS01180"/>
    </source>
</evidence>
<evidence type="ECO:0000313" key="8">
    <source>
        <dbReference type="Proteomes" id="UP001501920"/>
    </source>
</evidence>
<dbReference type="Pfam" id="PF00100">
    <property type="entry name" value="Zona_pellucida"/>
    <property type="match status" value="1"/>
</dbReference>
<dbReference type="PANTHER" id="PTHR14002">
    <property type="entry name" value="ENDOGLIN/TGF-BETA RECEPTOR TYPE III"/>
    <property type="match status" value="1"/>
</dbReference>
<dbReference type="Gene3D" id="2.60.40.3210">
    <property type="entry name" value="Zona pellucida, ZP-N domain"/>
    <property type="match status" value="1"/>
</dbReference>
<dbReference type="Pfam" id="PF23344">
    <property type="entry name" value="ZP-N"/>
    <property type="match status" value="1"/>
</dbReference>
<accession>A0A3B4CSN1</accession>
<keyword evidence="2" id="KW-1015">Disulfide bond</keyword>
<dbReference type="CDD" id="cd00041">
    <property type="entry name" value="CUB"/>
    <property type="match status" value="1"/>
</dbReference>
<dbReference type="PROSITE" id="PS51034">
    <property type="entry name" value="ZP_2"/>
    <property type="match status" value="1"/>
</dbReference>
<dbReference type="InterPro" id="IPR000859">
    <property type="entry name" value="CUB_dom"/>
</dbReference>
<keyword evidence="8" id="KW-1185">Reference proteome</keyword>
<dbReference type="FunFam" id="2.60.40.4100:FF:000005">
    <property type="entry name" value="Deleted in malignant brain tumors 1"/>
    <property type="match status" value="1"/>
</dbReference>
<feature type="chain" id="PRO_5043983089" evidence="4">
    <location>
        <begin position="24"/>
        <end position="420"/>
    </location>
</feature>
<dbReference type="SMART" id="SM00241">
    <property type="entry name" value="ZP"/>
    <property type="match status" value="1"/>
</dbReference>
<dbReference type="SMART" id="SM00042">
    <property type="entry name" value="CUB"/>
    <property type="match status" value="1"/>
</dbReference>
<dbReference type="AlphaFoldDB" id="A0A3B4CSN1"/>
<dbReference type="Gene3D" id="2.60.40.4100">
    <property type="entry name" value="Zona pellucida, ZP-C domain"/>
    <property type="match status" value="1"/>
</dbReference>
<reference evidence="7 8" key="1">
    <citation type="submission" date="2020-10" db="EMBL/GenBank/DDBJ databases">
        <title>Pygocentrus nattereri (red-bellied piranha) genome, fPygNat1, primary haplotype.</title>
        <authorList>
            <person name="Myers G."/>
            <person name="Meyer A."/>
            <person name="Karagic N."/>
            <person name="Pippel M."/>
            <person name="Winkler S."/>
            <person name="Tracey A."/>
            <person name="Wood J."/>
            <person name="Formenti G."/>
            <person name="Howe K."/>
            <person name="Fedrigo O."/>
            <person name="Jarvis E.D."/>
        </authorList>
    </citation>
    <scope>NUCLEOTIDE SEQUENCE [LARGE SCALE GENOMIC DNA]</scope>
</reference>
<reference evidence="7" key="3">
    <citation type="submission" date="2025-09" db="UniProtKB">
        <authorList>
            <consortium name="Ensembl"/>
        </authorList>
    </citation>
    <scope>IDENTIFICATION</scope>
</reference>
<evidence type="ECO:0000256" key="3">
    <source>
        <dbReference type="PROSITE-ProRule" id="PRU00059"/>
    </source>
</evidence>
<reference evidence="7" key="2">
    <citation type="submission" date="2025-08" db="UniProtKB">
        <authorList>
            <consortium name="Ensembl"/>
        </authorList>
    </citation>
    <scope>IDENTIFICATION</scope>
</reference>
<dbReference type="SUPFAM" id="SSF49854">
    <property type="entry name" value="Spermadhesin, CUB domain"/>
    <property type="match status" value="1"/>
</dbReference>
<feature type="domain" description="CUB" evidence="5">
    <location>
        <begin position="27"/>
        <end position="137"/>
    </location>
</feature>
<proteinExistence type="predicted"/>
<dbReference type="GeneTree" id="ENSGT00940000165331"/>
<dbReference type="Ensembl" id="ENSPNAT00000023233.2">
    <property type="protein sequence ID" value="ENSPNAP00000015107.2"/>
    <property type="gene ID" value="ENSPNAG00000026416.2"/>
</dbReference>
<evidence type="ECO:0000313" key="7">
    <source>
        <dbReference type="Ensembl" id="ENSPNAP00000015107.2"/>
    </source>
</evidence>
<dbReference type="Gene3D" id="2.60.120.290">
    <property type="entry name" value="Spermadhesin, CUB domain"/>
    <property type="match status" value="1"/>
</dbReference>
<sequence>MFGVQIWLFYFRFLFIEFYGSMTQSICGGHLFDSGSISSPYYPNYYHDNAYCVWQLSAPAGQRIFLSFVDLELEHCCNCDYINVYDGSSTASSLLGKLCYNDTTLRDFRSSSSYMTVLFRSDGSVVARGFKAFFSSSLPENTGKLMACSSDSMTIVIERSYLNSLGISWQNLYVDDHRCRPSANSYEVSFNFPINLCGTNKTNPLLFTTSFLTLKFLLSVKCHMEQGTTVGTVYKTKEIINHTIAGIGHFNASMAFYPSSSFSYPILEFPYEVSLNQYLYVQVQLSRADNTLDLLLDSCVASPNHDFQAHSYTLIQNGCVKDNTVYIYTNGRQYYAQFRFRAFKFLRTHSYVFLQCRVVVCADNDYNSRCRQGCRMRNRRSLDSAHHTETVTLGPITLKGQRLHSFLQFTAHHSVLNHIG</sequence>
<dbReference type="Pfam" id="PF00431">
    <property type="entry name" value="CUB"/>
    <property type="match status" value="1"/>
</dbReference>
<dbReference type="PROSITE" id="PS01180">
    <property type="entry name" value="CUB"/>
    <property type="match status" value="1"/>
</dbReference>
<dbReference type="InterPro" id="IPR035914">
    <property type="entry name" value="Sperma_CUB_dom_sf"/>
</dbReference>
<dbReference type="InterPro" id="IPR055356">
    <property type="entry name" value="ZP-N"/>
</dbReference>
<organism evidence="7 8">
    <name type="scientific">Pygocentrus nattereri</name>
    <name type="common">Red-bellied piranha</name>
    <dbReference type="NCBI Taxonomy" id="42514"/>
    <lineage>
        <taxon>Eukaryota</taxon>
        <taxon>Metazoa</taxon>
        <taxon>Chordata</taxon>
        <taxon>Craniata</taxon>
        <taxon>Vertebrata</taxon>
        <taxon>Euteleostomi</taxon>
        <taxon>Actinopterygii</taxon>
        <taxon>Neopterygii</taxon>
        <taxon>Teleostei</taxon>
        <taxon>Ostariophysi</taxon>
        <taxon>Characiformes</taxon>
        <taxon>Characoidei</taxon>
        <taxon>Pygocentrus</taxon>
    </lineage>
</organism>
<dbReference type="PANTHER" id="PTHR14002:SF38">
    <property type="entry name" value="CUB AND ZONA PELLUCIDA-LIKE DOMAIN-CONTAINING PROTEIN 1"/>
    <property type="match status" value="1"/>
</dbReference>
<dbReference type="InterPro" id="IPR055355">
    <property type="entry name" value="ZP-C"/>
</dbReference>
<evidence type="ECO:0000256" key="4">
    <source>
        <dbReference type="SAM" id="SignalP"/>
    </source>
</evidence>
<keyword evidence="1 4" id="KW-0732">Signal</keyword>
<feature type="signal peptide" evidence="4">
    <location>
        <begin position="1"/>
        <end position="23"/>
    </location>
</feature>
<dbReference type="OMA" id="FMTVRFH"/>
<evidence type="ECO:0000256" key="1">
    <source>
        <dbReference type="ARBA" id="ARBA00022729"/>
    </source>
</evidence>
<dbReference type="InterPro" id="IPR001507">
    <property type="entry name" value="ZP_dom"/>
</dbReference>
<feature type="domain" description="ZP" evidence="6">
    <location>
        <begin position="147"/>
        <end position="377"/>
    </location>
</feature>
<protein>
    <submittedName>
        <fullName evidence="7">CUB and zona pellucida-like domains 1, tandem duplicate 1</fullName>
    </submittedName>
</protein>
<evidence type="ECO:0000259" key="6">
    <source>
        <dbReference type="PROSITE" id="PS51034"/>
    </source>
</evidence>